<keyword evidence="2 7" id="KW-0663">Pyridoxal phosphate</keyword>
<protein>
    <recommendedName>
        <fullName evidence="3">homocysteine desulfhydrase</fullName>
        <ecNumber evidence="3">4.4.1.2</ecNumber>
    </recommendedName>
    <alternativeName>
        <fullName evidence="4">Homocysteine desulfhydrase</fullName>
    </alternativeName>
</protein>
<dbReference type="EC" id="4.4.1.2" evidence="3"/>
<evidence type="ECO:0000313" key="9">
    <source>
        <dbReference type="EMBL" id="QGQ99137.1"/>
    </source>
</evidence>
<dbReference type="InterPro" id="IPR015424">
    <property type="entry name" value="PyrdxlP-dep_Trfase"/>
</dbReference>
<keyword evidence="9" id="KW-0032">Aminotransferase</keyword>
<evidence type="ECO:0000256" key="7">
    <source>
        <dbReference type="PIRSR" id="PIRSR001434-2"/>
    </source>
</evidence>
<evidence type="ECO:0000256" key="3">
    <source>
        <dbReference type="ARBA" id="ARBA00047175"/>
    </source>
</evidence>
<dbReference type="GO" id="GO:0019346">
    <property type="term" value="P:transsulfuration"/>
    <property type="evidence" value="ECO:0007669"/>
    <property type="project" value="InterPro"/>
</dbReference>
<accession>A0A6B8RTC6</accession>
<dbReference type="EMBL" id="CP034235">
    <property type="protein sequence ID" value="QGQ99137.1"/>
    <property type="molecule type" value="Genomic_DNA"/>
</dbReference>
<dbReference type="KEGG" id="ppsc:EHS13_31805"/>
<proteinExistence type="inferred from homology"/>
<dbReference type="PIRSF" id="PIRSF001434">
    <property type="entry name" value="CGS"/>
    <property type="match status" value="1"/>
</dbReference>
<evidence type="ECO:0000256" key="2">
    <source>
        <dbReference type="ARBA" id="ARBA00022898"/>
    </source>
</evidence>
<dbReference type="FunFam" id="3.40.640.10:FF:000046">
    <property type="entry name" value="Cystathionine gamma-lyase"/>
    <property type="match status" value="1"/>
</dbReference>
<keyword evidence="10" id="KW-1185">Reference proteome</keyword>
<dbReference type="InterPro" id="IPR000277">
    <property type="entry name" value="Cys/Met-Metab_PyrdxlP-dep_enz"/>
</dbReference>
<dbReference type="Pfam" id="PF01053">
    <property type="entry name" value="Cys_Met_Meta_PP"/>
    <property type="match status" value="1"/>
</dbReference>
<keyword evidence="9" id="KW-0808">Transferase</keyword>
<dbReference type="CDD" id="cd00614">
    <property type="entry name" value="CGS_like"/>
    <property type="match status" value="1"/>
</dbReference>
<dbReference type="GO" id="GO:0018826">
    <property type="term" value="F:methionine gamma-lyase activity"/>
    <property type="evidence" value="ECO:0007669"/>
    <property type="project" value="UniProtKB-EC"/>
</dbReference>
<comment type="catalytic activity">
    <reaction evidence="5">
        <text>L-homocysteine + H2O = 2-oxobutanoate + hydrogen sulfide + NH4(+) + H(+)</text>
        <dbReference type="Rhea" id="RHEA:14501"/>
        <dbReference type="ChEBI" id="CHEBI:15377"/>
        <dbReference type="ChEBI" id="CHEBI:15378"/>
        <dbReference type="ChEBI" id="CHEBI:16763"/>
        <dbReference type="ChEBI" id="CHEBI:28938"/>
        <dbReference type="ChEBI" id="CHEBI:29919"/>
        <dbReference type="ChEBI" id="CHEBI:58199"/>
        <dbReference type="EC" id="4.4.1.2"/>
    </reaction>
    <physiologicalReaction direction="left-to-right" evidence="5">
        <dbReference type="Rhea" id="RHEA:14502"/>
    </physiologicalReaction>
</comment>
<name>A0A6B8RTC6_9BACL</name>
<dbReference type="Gene3D" id="3.90.1150.10">
    <property type="entry name" value="Aspartate Aminotransferase, domain 1"/>
    <property type="match status" value="1"/>
</dbReference>
<dbReference type="AlphaFoldDB" id="A0A6B8RTC6"/>
<dbReference type="Gene3D" id="3.40.640.10">
    <property type="entry name" value="Type I PLP-dependent aspartate aminotransferase-like (Major domain)"/>
    <property type="match status" value="1"/>
</dbReference>
<dbReference type="InterPro" id="IPR015421">
    <property type="entry name" value="PyrdxlP-dep_Trfase_major"/>
</dbReference>
<dbReference type="PANTHER" id="PTHR11808">
    <property type="entry name" value="TRANS-SULFURATION ENZYME FAMILY MEMBER"/>
    <property type="match status" value="1"/>
</dbReference>
<evidence type="ECO:0000256" key="8">
    <source>
        <dbReference type="RuleBase" id="RU362118"/>
    </source>
</evidence>
<comment type="catalytic activity">
    <reaction evidence="6">
        <text>L-methionine + H2O = methanethiol + 2-oxobutanoate + NH4(+)</text>
        <dbReference type="Rhea" id="RHEA:23800"/>
        <dbReference type="ChEBI" id="CHEBI:15377"/>
        <dbReference type="ChEBI" id="CHEBI:16007"/>
        <dbReference type="ChEBI" id="CHEBI:16763"/>
        <dbReference type="ChEBI" id="CHEBI:28938"/>
        <dbReference type="ChEBI" id="CHEBI:57844"/>
        <dbReference type="EC" id="4.4.1.11"/>
    </reaction>
    <physiologicalReaction direction="left-to-right" evidence="6">
        <dbReference type="Rhea" id="RHEA:23801"/>
    </physiologicalReaction>
</comment>
<evidence type="ECO:0000256" key="6">
    <source>
        <dbReference type="ARBA" id="ARBA00052699"/>
    </source>
</evidence>
<dbReference type="GO" id="GO:0047982">
    <property type="term" value="F:homocysteine desulfhydrase activity"/>
    <property type="evidence" value="ECO:0007669"/>
    <property type="project" value="UniProtKB-EC"/>
</dbReference>
<evidence type="ECO:0000313" key="10">
    <source>
        <dbReference type="Proteomes" id="UP000426246"/>
    </source>
</evidence>
<evidence type="ECO:0000256" key="4">
    <source>
        <dbReference type="ARBA" id="ARBA00047199"/>
    </source>
</evidence>
<dbReference type="Proteomes" id="UP000426246">
    <property type="component" value="Chromosome"/>
</dbReference>
<dbReference type="GO" id="GO:0005737">
    <property type="term" value="C:cytoplasm"/>
    <property type="evidence" value="ECO:0007669"/>
    <property type="project" value="TreeGrafter"/>
</dbReference>
<dbReference type="GO" id="GO:0008483">
    <property type="term" value="F:transaminase activity"/>
    <property type="evidence" value="ECO:0007669"/>
    <property type="project" value="UniProtKB-KW"/>
</dbReference>
<dbReference type="GO" id="GO:0030170">
    <property type="term" value="F:pyridoxal phosphate binding"/>
    <property type="evidence" value="ECO:0007669"/>
    <property type="project" value="InterPro"/>
</dbReference>
<comment type="similarity">
    <text evidence="8">Belongs to the trans-sulfuration enzymes family.</text>
</comment>
<evidence type="ECO:0000256" key="1">
    <source>
        <dbReference type="ARBA" id="ARBA00001933"/>
    </source>
</evidence>
<feature type="modified residue" description="N6-(pyridoxal phosphate)lysine" evidence="7">
    <location>
        <position position="214"/>
    </location>
</feature>
<sequence>MELWKMIDKDEKRALTKMGMQTMLAHFGDENIHGAVVPPIFLNSTFIHESYEAFQEGKGYYYSRQSNPTLEVLEKKLAALESGESAKIFASGMAAISATLFHFLQQGDHVICSVPTYGGTYGMLGHYMKKFGITVDFIDFREMEHVRAAIKPNTKLIVCEAYSTFFMEIFDLSAVVAIAREHGLRTIIDNTCASPAFLRPLEWGFDVVIHSASKYLGGHSDVIAGVVIASEEIMESINQMEYPLFGGALGPLESWLVARGLKTFGLRMKQHASSALEVAQMLAENAKVARVNFPFLPSHEQHELAKKQFDGPSGLLSFELHGGADAAARVINRLKYFKIGVSWGGFESLVYSPGMSGPNEQFIDTIYEPRMGHLIRISVGLEDTIDLIEDLKAALEWA</sequence>
<evidence type="ECO:0000256" key="5">
    <source>
        <dbReference type="ARBA" id="ARBA00048780"/>
    </source>
</evidence>
<dbReference type="SUPFAM" id="SSF53383">
    <property type="entry name" value="PLP-dependent transferases"/>
    <property type="match status" value="1"/>
</dbReference>
<dbReference type="PANTHER" id="PTHR11808:SF80">
    <property type="entry name" value="CYSTATHIONINE GAMMA-LYASE"/>
    <property type="match status" value="1"/>
</dbReference>
<gene>
    <name evidence="9" type="ORF">EHS13_31805</name>
</gene>
<organism evidence="9 10">
    <name type="scientific">Paenibacillus psychroresistens</name>
    <dbReference type="NCBI Taxonomy" id="1778678"/>
    <lineage>
        <taxon>Bacteria</taxon>
        <taxon>Bacillati</taxon>
        <taxon>Bacillota</taxon>
        <taxon>Bacilli</taxon>
        <taxon>Bacillales</taxon>
        <taxon>Paenibacillaceae</taxon>
        <taxon>Paenibacillus</taxon>
    </lineage>
</organism>
<reference evidence="10" key="1">
    <citation type="submission" date="2018-11" db="EMBL/GenBank/DDBJ databases">
        <title>Complete genome sequence of Paenibacillus sp. ML311-T8.</title>
        <authorList>
            <person name="Nam Y.-D."/>
            <person name="Kang J."/>
            <person name="Chung W.-H."/>
            <person name="Park Y.S."/>
        </authorList>
    </citation>
    <scope>NUCLEOTIDE SEQUENCE [LARGE SCALE GENOMIC DNA]</scope>
    <source>
        <strain evidence="10">ML311-T8</strain>
    </source>
</reference>
<dbReference type="InterPro" id="IPR015422">
    <property type="entry name" value="PyrdxlP-dep_Trfase_small"/>
</dbReference>
<comment type="cofactor">
    <cofactor evidence="1 8">
        <name>pyridoxal 5'-phosphate</name>
        <dbReference type="ChEBI" id="CHEBI:597326"/>
    </cofactor>
</comment>